<reference evidence="2 3" key="1">
    <citation type="submission" date="2020-09" db="EMBL/GenBank/DDBJ databases">
        <title>De no assembly of potato wild relative species, Solanum commersonii.</title>
        <authorList>
            <person name="Cho K."/>
        </authorList>
    </citation>
    <scope>NUCLEOTIDE SEQUENCE [LARGE SCALE GENOMIC DNA]</scope>
    <source>
        <strain evidence="2">LZ3.2</strain>
        <tissue evidence="2">Leaf</tissue>
    </source>
</reference>
<organism evidence="2 3">
    <name type="scientific">Solanum commersonii</name>
    <name type="common">Commerson's wild potato</name>
    <name type="synonym">Commerson's nightshade</name>
    <dbReference type="NCBI Taxonomy" id="4109"/>
    <lineage>
        <taxon>Eukaryota</taxon>
        <taxon>Viridiplantae</taxon>
        <taxon>Streptophyta</taxon>
        <taxon>Embryophyta</taxon>
        <taxon>Tracheophyta</taxon>
        <taxon>Spermatophyta</taxon>
        <taxon>Magnoliopsida</taxon>
        <taxon>eudicotyledons</taxon>
        <taxon>Gunneridae</taxon>
        <taxon>Pentapetalae</taxon>
        <taxon>asterids</taxon>
        <taxon>lamiids</taxon>
        <taxon>Solanales</taxon>
        <taxon>Solanaceae</taxon>
        <taxon>Solanoideae</taxon>
        <taxon>Solaneae</taxon>
        <taxon>Solanum</taxon>
    </lineage>
</organism>
<dbReference type="EMBL" id="JACXVP010000003">
    <property type="protein sequence ID" value="KAG5615521.1"/>
    <property type="molecule type" value="Genomic_DNA"/>
</dbReference>
<name>A0A9J5ZTI3_SOLCO</name>
<gene>
    <name evidence="2" type="ORF">H5410_015345</name>
</gene>
<comment type="caution">
    <text evidence="2">The sequence shown here is derived from an EMBL/GenBank/DDBJ whole genome shotgun (WGS) entry which is preliminary data.</text>
</comment>
<sequence length="204" mass="21868">MGIEDGFYLLIEIVVNERWGIKRELYYETCMFYSDSVLEGATGIPTGLQAGVGAQAPGYQHQIPVVLEPVVQPPQVPAQVVGVPAALEVALADDNQCGSFQTIVSSAREAEFLEQDDFGGPKRVRIGGQYSGTSSGGRGPTQGRRVLPASKASTCFITSYRGWASSPSHLIRQCPHQTQSGPHRTISAVPERDSAPLVRGRGRG</sequence>
<feature type="region of interest" description="Disordered" evidence="1">
    <location>
        <begin position="175"/>
        <end position="204"/>
    </location>
</feature>
<proteinExistence type="predicted"/>
<dbReference type="Proteomes" id="UP000824120">
    <property type="component" value="Chromosome 3"/>
</dbReference>
<accession>A0A9J5ZTI3</accession>
<protein>
    <submittedName>
        <fullName evidence="2">Uncharacterized protein</fullName>
    </submittedName>
</protein>
<evidence type="ECO:0000313" key="2">
    <source>
        <dbReference type="EMBL" id="KAG5615521.1"/>
    </source>
</evidence>
<dbReference type="AlphaFoldDB" id="A0A9J5ZTI3"/>
<evidence type="ECO:0000256" key="1">
    <source>
        <dbReference type="SAM" id="MobiDB-lite"/>
    </source>
</evidence>
<keyword evidence="3" id="KW-1185">Reference proteome</keyword>
<evidence type="ECO:0000313" key="3">
    <source>
        <dbReference type="Proteomes" id="UP000824120"/>
    </source>
</evidence>